<dbReference type="Proteomes" id="UP001165740">
    <property type="component" value="Chromosome 12"/>
</dbReference>
<dbReference type="AlphaFoldDB" id="A0A9W2YIN0"/>
<feature type="transmembrane region" description="Helical" evidence="11">
    <location>
        <begin position="464"/>
        <end position="486"/>
    </location>
</feature>
<evidence type="ECO:0000313" key="16">
    <source>
        <dbReference type="Proteomes" id="UP001165740"/>
    </source>
</evidence>
<feature type="transmembrane region" description="Helical" evidence="11">
    <location>
        <begin position="498"/>
        <end position="519"/>
    </location>
</feature>
<dbReference type="OrthoDB" id="6418377at2759"/>
<proteinExistence type="inferred from homology"/>
<gene>
    <name evidence="17" type="primary">LOC106056143</name>
</gene>
<keyword evidence="8" id="KW-0408">Iron</keyword>
<feature type="transmembrane region" description="Helical" evidence="11">
    <location>
        <begin position="434"/>
        <end position="452"/>
    </location>
</feature>
<keyword evidence="12" id="KW-0732">Signal</keyword>
<dbReference type="Gene3D" id="1.20.120.1770">
    <property type="match status" value="1"/>
</dbReference>
<evidence type="ECO:0000256" key="2">
    <source>
        <dbReference type="ARBA" id="ARBA00004141"/>
    </source>
</evidence>
<dbReference type="OMA" id="IKIWFHI"/>
<dbReference type="PROSITE" id="PS50836">
    <property type="entry name" value="DOMON"/>
    <property type="match status" value="1"/>
</dbReference>
<reference evidence="17" key="1">
    <citation type="submission" date="2025-08" db="UniProtKB">
        <authorList>
            <consortium name="RefSeq"/>
        </authorList>
    </citation>
    <scope>IDENTIFICATION</scope>
</reference>
<keyword evidence="10" id="KW-0325">Glycoprotein</keyword>
<feature type="chain" id="PRO_5040745918" evidence="12">
    <location>
        <begin position="23"/>
        <end position="616"/>
    </location>
</feature>
<dbReference type="InterPro" id="IPR002861">
    <property type="entry name" value="Reeler_dom"/>
</dbReference>
<evidence type="ECO:0000256" key="8">
    <source>
        <dbReference type="ARBA" id="ARBA00023004"/>
    </source>
</evidence>
<dbReference type="Pfam" id="PF03351">
    <property type="entry name" value="DOMON"/>
    <property type="match status" value="1"/>
</dbReference>
<dbReference type="PANTHER" id="PTHR45828">
    <property type="entry name" value="CYTOCHROME B561/FERRIC REDUCTASE TRANSMEMBRANE"/>
    <property type="match status" value="1"/>
</dbReference>
<dbReference type="CDD" id="cd08544">
    <property type="entry name" value="Reeler"/>
    <property type="match status" value="1"/>
</dbReference>
<evidence type="ECO:0000256" key="11">
    <source>
        <dbReference type="SAM" id="Phobius"/>
    </source>
</evidence>
<evidence type="ECO:0000256" key="6">
    <source>
        <dbReference type="ARBA" id="ARBA00022982"/>
    </source>
</evidence>
<evidence type="ECO:0000313" key="17">
    <source>
        <dbReference type="RefSeq" id="XP_055862597.1"/>
    </source>
</evidence>
<feature type="transmembrane region" description="Helical" evidence="11">
    <location>
        <begin position="392"/>
        <end position="413"/>
    </location>
</feature>
<keyword evidence="9 11" id="KW-0472">Membrane</keyword>
<keyword evidence="4" id="KW-0813">Transport</keyword>
<keyword evidence="7 11" id="KW-1133">Transmembrane helix</keyword>
<keyword evidence="16" id="KW-1185">Reference proteome</keyword>
<dbReference type="RefSeq" id="XP_055862597.1">
    <property type="nucleotide sequence ID" value="XM_056006622.1"/>
</dbReference>
<evidence type="ECO:0000256" key="7">
    <source>
        <dbReference type="ARBA" id="ARBA00022989"/>
    </source>
</evidence>
<evidence type="ECO:0000256" key="9">
    <source>
        <dbReference type="ARBA" id="ARBA00023136"/>
    </source>
</evidence>
<dbReference type="PANTHER" id="PTHR45828:SF33">
    <property type="entry name" value="DOMON DOMAIN-CONTAINING PROTEIN"/>
    <property type="match status" value="1"/>
</dbReference>
<evidence type="ECO:0000256" key="5">
    <source>
        <dbReference type="ARBA" id="ARBA00022692"/>
    </source>
</evidence>
<dbReference type="Gene3D" id="2.60.40.4060">
    <property type="entry name" value="Reeler domain"/>
    <property type="match status" value="1"/>
</dbReference>
<dbReference type="GO" id="GO:0016020">
    <property type="term" value="C:membrane"/>
    <property type="evidence" value="ECO:0007669"/>
    <property type="project" value="UniProtKB-SubCell"/>
</dbReference>
<dbReference type="CDD" id="cd08760">
    <property type="entry name" value="Cyt_b561_FRRS1_like"/>
    <property type="match status" value="1"/>
</dbReference>
<comment type="similarity">
    <text evidence="3">Belongs to the FRRS1 family.</text>
</comment>
<dbReference type="Pfam" id="PF02014">
    <property type="entry name" value="Reeler"/>
    <property type="match status" value="1"/>
</dbReference>
<feature type="signal peptide" evidence="12">
    <location>
        <begin position="1"/>
        <end position="22"/>
    </location>
</feature>
<dbReference type="InterPro" id="IPR006593">
    <property type="entry name" value="Cyt_b561/ferric_Rdtase_TM"/>
</dbReference>
<evidence type="ECO:0000259" key="14">
    <source>
        <dbReference type="PROSITE" id="PS50939"/>
    </source>
</evidence>
<dbReference type="InterPro" id="IPR051237">
    <property type="entry name" value="Ferric-chelate_Red/DefProt"/>
</dbReference>
<feature type="domain" description="Cytochrome b561" evidence="14">
    <location>
        <begin position="354"/>
        <end position="559"/>
    </location>
</feature>
<keyword evidence="6" id="KW-0249">Electron transport</keyword>
<dbReference type="InterPro" id="IPR005018">
    <property type="entry name" value="DOMON_domain"/>
</dbReference>
<feature type="transmembrane region" description="Helical" evidence="11">
    <location>
        <begin position="593"/>
        <end position="615"/>
    </location>
</feature>
<dbReference type="InterPro" id="IPR042307">
    <property type="entry name" value="Reeler_sf"/>
</dbReference>
<evidence type="ECO:0000259" key="13">
    <source>
        <dbReference type="PROSITE" id="PS50836"/>
    </source>
</evidence>
<dbReference type="SMART" id="SM00665">
    <property type="entry name" value="B561"/>
    <property type="match status" value="1"/>
</dbReference>
<dbReference type="PROSITE" id="PS50939">
    <property type="entry name" value="CYTOCHROME_B561"/>
    <property type="match status" value="1"/>
</dbReference>
<sequence>MHNMNASKCVLIFLFTLPFLWAYPQGAPGDTCMNMMPKHRGTQSQLDGSVYRVTSTTTYIPGQVVTVTVDSPSGAVFKGVQVRARMAEGNPEDIIGEFTNLRPVNKLNYINCQGKRHNMVTHNNTDLVSSVTVDWIPPNENVGPIVFDVTVVQSFFKFYFGLHSAVVNPSPTAGSLSPWAKVTNTISPAMTLINWDECGETKGCLLYPRYCSGADNCKAGLTYKMNTNDSTISFEMMAKAEGYVSMGLSHDALMGDDQTISCTTLFDTVNIQNGFNFAVNQAIKYNIREPKNNLTNLEAAKIDGTIMCRFTKPISEQMNVVLEEFGDYPPTPFTFNTREKLFVFIAWGKTYTLTDVIAYHTEMPFVSEDSVDFTENKIHRGSVMPTLIRAHASLMAVAWLGFAGLAIIMARYYKEGFNDKKFCGIKIWFHIHRISAIMTFLLTVAGLVLVLVKLDGKITQDESAYTHMCLGFTVVALVCAQVLSGLLRPGLDSKIRPLFNFFHKLMGTAALIIAAAAIINAYKITDFTYEMRQFGERTVAVWAGTFVFLEIVHVAYNYFSSRVLVMRADSDEYNLDKMSNNLEPEESTPPSNILLAIFIFFICCSITAALIMTIFF</sequence>
<keyword evidence="5 11" id="KW-0812">Transmembrane</keyword>
<evidence type="ECO:0000256" key="10">
    <source>
        <dbReference type="ARBA" id="ARBA00023180"/>
    </source>
</evidence>
<feature type="domain" description="Reelin" evidence="15">
    <location>
        <begin position="13"/>
        <end position="185"/>
    </location>
</feature>
<dbReference type="PROSITE" id="PS51019">
    <property type="entry name" value="REELIN"/>
    <property type="match status" value="1"/>
</dbReference>
<evidence type="ECO:0000256" key="12">
    <source>
        <dbReference type="SAM" id="SignalP"/>
    </source>
</evidence>
<evidence type="ECO:0000256" key="4">
    <source>
        <dbReference type="ARBA" id="ARBA00022448"/>
    </source>
</evidence>
<organism evidence="16 17">
    <name type="scientific">Biomphalaria glabrata</name>
    <name type="common">Bloodfluke planorb</name>
    <name type="synonym">Freshwater snail</name>
    <dbReference type="NCBI Taxonomy" id="6526"/>
    <lineage>
        <taxon>Eukaryota</taxon>
        <taxon>Metazoa</taxon>
        <taxon>Spiralia</taxon>
        <taxon>Lophotrochozoa</taxon>
        <taxon>Mollusca</taxon>
        <taxon>Gastropoda</taxon>
        <taxon>Heterobranchia</taxon>
        <taxon>Euthyneura</taxon>
        <taxon>Panpulmonata</taxon>
        <taxon>Hygrophila</taxon>
        <taxon>Lymnaeoidea</taxon>
        <taxon>Planorbidae</taxon>
        <taxon>Biomphalaria</taxon>
    </lineage>
</organism>
<evidence type="ECO:0000256" key="3">
    <source>
        <dbReference type="ARBA" id="ARBA00009195"/>
    </source>
</evidence>
<comment type="cofactor">
    <cofactor evidence="1">
        <name>heme b</name>
        <dbReference type="ChEBI" id="CHEBI:60344"/>
    </cofactor>
</comment>
<dbReference type="Pfam" id="PF03188">
    <property type="entry name" value="Cytochrom_B561"/>
    <property type="match status" value="1"/>
</dbReference>
<protein>
    <submittedName>
        <fullName evidence="17">Ferric-chelate reductase 1 homolog</fullName>
    </submittedName>
</protein>
<name>A0A9W2YIN0_BIOGL</name>
<comment type="subcellular location">
    <subcellularLocation>
        <location evidence="2">Membrane</location>
        <topology evidence="2">Multi-pass membrane protein</topology>
    </subcellularLocation>
</comment>
<dbReference type="GeneID" id="106056143"/>
<evidence type="ECO:0000259" key="15">
    <source>
        <dbReference type="PROSITE" id="PS51019"/>
    </source>
</evidence>
<evidence type="ECO:0000256" key="1">
    <source>
        <dbReference type="ARBA" id="ARBA00001970"/>
    </source>
</evidence>
<accession>A0A9W2YIN0</accession>
<feature type="domain" description="DOMON" evidence="13">
    <location>
        <begin position="217"/>
        <end position="348"/>
    </location>
</feature>
<feature type="transmembrane region" description="Helical" evidence="11">
    <location>
        <begin position="539"/>
        <end position="559"/>
    </location>
</feature>